<evidence type="ECO:0000256" key="6">
    <source>
        <dbReference type="ARBA" id="ARBA00022801"/>
    </source>
</evidence>
<evidence type="ECO:0000313" key="10">
    <source>
        <dbReference type="EMBL" id="KAB1213683.1"/>
    </source>
</evidence>
<keyword evidence="7" id="KW-0063">Aspartyl esterase</keyword>
<dbReference type="PANTHER" id="PTHR31321:SF76">
    <property type="entry name" value="PECTINESTERASE 10-RELATED"/>
    <property type="match status" value="1"/>
</dbReference>
<keyword evidence="11" id="KW-1185">Reference proteome</keyword>
<dbReference type="InterPro" id="IPR012334">
    <property type="entry name" value="Pectin_lyas_fold"/>
</dbReference>
<dbReference type="PANTHER" id="PTHR31321">
    <property type="entry name" value="ACYL-COA THIOESTER HYDROLASE YBHC-RELATED"/>
    <property type="match status" value="1"/>
</dbReference>
<keyword evidence="8" id="KW-0732">Signal</keyword>
<evidence type="ECO:0000256" key="3">
    <source>
        <dbReference type="ARBA" id="ARBA00008891"/>
    </source>
</evidence>
<proteinExistence type="inferred from homology"/>
<dbReference type="InterPro" id="IPR000070">
    <property type="entry name" value="Pectinesterase_cat"/>
</dbReference>
<evidence type="ECO:0000256" key="1">
    <source>
        <dbReference type="ARBA" id="ARBA00004191"/>
    </source>
</evidence>
<comment type="subcellular location">
    <subcellularLocation>
        <location evidence="1">Secreted</location>
        <location evidence="1">Cell wall</location>
    </subcellularLocation>
</comment>
<dbReference type="Gene3D" id="2.160.20.10">
    <property type="entry name" value="Single-stranded right-handed beta-helix, Pectin lyase-like"/>
    <property type="match status" value="3"/>
</dbReference>
<sequence length="293" mass="33127">MGLLLPWYFCAFVALMVGSEGGLANGQYYRHVGNRRLPYQTFFVDQSGRGNFSTILSARDAVTPNNKFWICIRVKDGTYSFWLNLSLEQNTYNNPANKNPRAPAVAAMVKGDKSAFYRCGFYGVKDTLWDVQGRHYYQKCTIQSAIDFIFGAGQSLFELREEPVHMIQMGSCSRIALCMAVVQRTWEGHGGLFQSYIRQLKLFTRCRPKGMESRGRLCWQGVSSLKTLLTDHLKQQLTYAEHGCFGPGANTSQRVSWTKKLGEAELNLFTSTSYVDSQKRREGGSNRGPNARN</sequence>
<comment type="caution">
    <text evidence="10">The sequence shown here is derived from an EMBL/GenBank/DDBJ whole genome shotgun (WGS) entry which is preliminary data.</text>
</comment>
<evidence type="ECO:0000256" key="2">
    <source>
        <dbReference type="ARBA" id="ARBA00005184"/>
    </source>
</evidence>
<dbReference type="EC" id="3.1.1.11" evidence="4"/>
<evidence type="ECO:0000256" key="7">
    <source>
        <dbReference type="ARBA" id="ARBA00023085"/>
    </source>
</evidence>
<dbReference type="OrthoDB" id="2019149at2759"/>
<dbReference type="Proteomes" id="UP000516437">
    <property type="component" value="Chromosome 5"/>
</dbReference>
<keyword evidence="6" id="KW-0378">Hydrolase</keyword>
<dbReference type="GO" id="GO:0030599">
    <property type="term" value="F:pectinesterase activity"/>
    <property type="evidence" value="ECO:0007669"/>
    <property type="project" value="UniProtKB-EC"/>
</dbReference>
<protein>
    <recommendedName>
        <fullName evidence="4">pectinesterase</fullName>
        <ecNumber evidence="4">3.1.1.11</ecNumber>
    </recommendedName>
</protein>
<reference evidence="10 11" key="1">
    <citation type="journal article" date="2019" name="Plant Biotechnol. J.">
        <title>The red bayberry genome and genetic basis of sex determination.</title>
        <authorList>
            <person name="Jia H.M."/>
            <person name="Jia H.J."/>
            <person name="Cai Q.L."/>
            <person name="Wang Y."/>
            <person name="Zhao H.B."/>
            <person name="Yang W.F."/>
            <person name="Wang G.Y."/>
            <person name="Li Y.H."/>
            <person name="Zhan D.L."/>
            <person name="Shen Y.T."/>
            <person name="Niu Q.F."/>
            <person name="Chang L."/>
            <person name="Qiu J."/>
            <person name="Zhao L."/>
            <person name="Xie H.B."/>
            <person name="Fu W.Y."/>
            <person name="Jin J."/>
            <person name="Li X.W."/>
            <person name="Jiao Y."/>
            <person name="Zhou C.C."/>
            <person name="Tu T."/>
            <person name="Chai C.Y."/>
            <person name="Gao J.L."/>
            <person name="Fan L.J."/>
            <person name="van de Weg E."/>
            <person name="Wang J.Y."/>
            <person name="Gao Z.S."/>
        </authorList>
    </citation>
    <scope>NUCLEOTIDE SEQUENCE [LARGE SCALE GENOMIC DNA]</scope>
    <source>
        <tissue evidence="10">Leaves</tissue>
    </source>
</reference>
<dbReference type="SUPFAM" id="SSF51126">
    <property type="entry name" value="Pectin lyase-like"/>
    <property type="match status" value="1"/>
</dbReference>
<dbReference type="InterPro" id="IPR011050">
    <property type="entry name" value="Pectin_lyase_fold/virulence"/>
</dbReference>
<dbReference type="EMBL" id="RXIC02000023">
    <property type="protein sequence ID" value="KAB1213683.1"/>
    <property type="molecule type" value="Genomic_DNA"/>
</dbReference>
<evidence type="ECO:0000259" key="9">
    <source>
        <dbReference type="Pfam" id="PF01095"/>
    </source>
</evidence>
<organism evidence="10 11">
    <name type="scientific">Morella rubra</name>
    <name type="common">Chinese bayberry</name>
    <dbReference type="NCBI Taxonomy" id="262757"/>
    <lineage>
        <taxon>Eukaryota</taxon>
        <taxon>Viridiplantae</taxon>
        <taxon>Streptophyta</taxon>
        <taxon>Embryophyta</taxon>
        <taxon>Tracheophyta</taxon>
        <taxon>Spermatophyta</taxon>
        <taxon>Magnoliopsida</taxon>
        <taxon>eudicotyledons</taxon>
        <taxon>Gunneridae</taxon>
        <taxon>Pentapetalae</taxon>
        <taxon>rosids</taxon>
        <taxon>fabids</taxon>
        <taxon>Fagales</taxon>
        <taxon>Myricaceae</taxon>
        <taxon>Morella</taxon>
    </lineage>
</organism>
<accession>A0A6A1VLU4</accession>
<evidence type="ECO:0000313" key="11">
    <source>
        <dbReference type="Proteomes" id="UP000516437"/>
    </source>
</evidence>
<name>A0A6A1VLU4_9ROSI</name>
<feature type="chain" id="PRO_5025405507" description="pectinesterase" evidence="8">
    <location>
        <begin position="27"/>
        <end position="293"/>
    </location>
</feature>
<keyword evidence="5" id="KW-0964">Secreted</keyword>
<dbReference type="Pfam" id="PF01095">
    <property type="entry name" value="Pectinesterase"/>
    <property type="match status" value="1"/>
</dbReference>
<feature type="domain" description="Pectinesterase catalytic" evidence="9">
    <location>
        <begin position="101"/>
        <end position="157"/>
    </location>
</feature>
<evidence type="ECO:0000256" key="8">
    <source>
        <dbReference type="SAM" id="SignalP"/>
    </source>
</evidence>
<dbReference type="AlphaFoldDB" id="A0A6A1VLU4"/>
<dbReference type="GO" id="GO:0042545">
    <property type="term" value="P:cell wall modification"/>
    <property type="evidence" value="ECO:0007669"/>
    <property type="project" value="InterPro"/>
</dbReference>
<dbReference type="GO" id="GO:0045490">
    <property type="term" value="P:pectin catabolic process"/>
    <property type="evidence" value="ECO:0007669"/>
    <property type="project" value="UniProtKB-UniPathway"/>
</dbReference>
<comment type="pathway">
    <text evidence="2">Glycan metabolism; pectin degradation; 2-dehydro-3-deoxy-D-gluconate from pectin: step 1/5.</text>
</comment>
<comment type="similarity">
    <text evidence="3">Belongs to the pectinesterase family.</text>
</comment>
<dbReference type="UniPathway" id="UPA00545">
    <property type="reaction ID" value="UER00823"/>
</dbReference>
<feature type="signal peptide" evidence="8">
    <location>
        <begin position="1"/>
        <end position="26"/>
    </location>
</feature>
<evidence type="ECO:0000256" key="4">
    <source>
        <dbReference type="ARBA" id="ARBA00013229"/>
    </source>
</evidence>
<keyword evidence="5" id="KW-0134">Cell wall</keyword>
<evidence type="ECO:0000256" key="5">
    <source>
        <dbReference type="ARBA" id="ARBA00022512"/>
    </source>
</evidence>
<gene>
    <name evidence="10" type="ORF">CJ030_MR5G016212</name>
</gene>